<sequence length="356" mass="39731">MTSGWHGVKLTHFSFLNYFSSSDGSCPIMPWVSFAAPSLALPSLPATVRDVDVPPLFREPFILSGYRPVGLSRRFYVLSLFQMHNQTLSTWSPLLAGVLGVRLQGPEGQGVSVDVSSTPLVLYLLSALTYLSCSGAAQLLQSESEDTHYLLSFLVYVSMAIYQYGAALALCLYSSDAAWAQSMLGQVFLPLAFILAWSCCATCCFTKLHFRRLYLPQAISVGVAYLLDINPVVHRLSNCGLTGSPAVPLHVLQVVLFLLASFFSLFPVPECFCPGRFDVIGHSCQLSLLLRSLWTLVQQEALFSDFLWRRQALVRRFGEERLLVACTSFPCLVMCCVMTAFSMRRRNHTWMMKEQR</sequence>
<dbReference type="GO" id="GO:0005886">
    <property type="term" value="C:plasma membrane"/>
    <property type="evidence" value="ECO:0007669"/>
    <property type="project" value="TreeGrafter"/>
</dbReference>
<name>A0A673C1A9_9TELE</name>
<keyword evidence="4 6" id="KW-1133">Transmembrane helix</keyword>
<protein>
    <submittedName>
        <fullName evidence="7">Progestin and adipoQ receptor family member 8</fullName>
    </submittedName>
</protein>
<evidence type="ECO:0000256" key="1">
    <source>
        <dbReference type="ARBA" id="ARBA00004141"/>
    </source>
</evidence>
<reference evidence="7" key="3">
    <citation type="submission" date="2025-09" db="UniProtKB">
        <authorList>
            <consortium name="Ensembl"/>
        </authorList>
    </citation>
    <scope>IDENTIFICATION</scope>
</reference>
<dbReference type="Proteomes" id="UP000472271">
    <property type="component" value="Chromosome 3"/>
</dbReference>
<evidence type="ECO:0000313" key="7">
    <source>
        <dbReference type="Ensembl" id="ENSSORP00005046168.1"/>
    </source>
</evidence>
<reference evidence="7" key="1">
    <citation type="submission" date="2019-06" db="EMBL/GenBank/DDBJ databases">
        <authorList>
            <consortium name="Wellcome Sanger Institute Data Sharing"/>
        </authorList>
    </citation>
    <scope>NUCLEOTIDE SEQUENCE [LARGE SCALE GENOMIC DNA]</scope>
</reference>
<dbReference type="InParanoid" id="A0A673C1A9"/>
<dbReference type="PANTHER" id="PTHR20855">
    <property type="entry name" value="ADIPOR/PROGESTIN RECEPTOR-RELATED"/>
    <property type="match status" value="1"/>
</dbReference>
<comment type="subcellular location">
    <subcellularLocation>
        <location evidence="1">Membrane</location>
        <topology evidence="1">Multi-pass membrane protein</topology>
    </subcellularLocation>
</comment>
<keyword evidence="8" id="KW-1185">Reference proteome</keyword>
<keyword evidence="3 6" id="KW-0812">Transmembrane</keyword>
<dbReference type="GO" id="GO:0003707">
    <property type="term" value="F:nuclear steroid receptor activity"/>
    <property type="evidence" value="ECO:0007669"/>
    <property type="project" value="TreeGrafter"/>
</dbReference>
<gene>
    <name evidence="7" type="primary">LOC115413453</name>
</gene>
<feature type="transmembrane region" description="Helical" evidence="6">
    <location>
        <begin position="245"/>
        <end position="266"/>
    </location>
</feature>
<dbReference type="GO" id="GO:0005496">
    <property type="term" value="F:steroid binding"/>
    <property type="evidence" value="ECO:0007669"/>
    <property type="project" value="TreeGrafter"/>
</dbReference>
<proteinExistence type="inferred from homology"/>
<evidence type="ECO:0000256" key="2">
    <source>
        <dbReference type="ARBA" id="ARBA00007018"/>
    </source>
</evidence>
<dbReference type="PANTHER" id="PTHR20855:SF22">
    <property type="entry name" value="MEMBRANE PROGESTIN RECEPTOR BETA"/>
    <property type="match status" value="1"/>
</dbReference>
<keyword evidence="5 6" id="KW-0472">Membrane</keyword>
<dbReference type="Ensembl" id="ENSSORT00005047327.1">
    <property type="protein sequence ID" value="ENSSORP00005046168.1"/>
    <property type="gene ID" value="ENSSORG00005021133.1"/>
</dbReference>
<evidence type="ECO:0000256" key="5">
    <source>
        <dbReference type="ARBA" id="ARBA00023136"/>
    </source>
</evidence>
<dbReference type="InterPro" id="IPR004254">
    <property type="entry name" value="AdipoR/HlyIII-related"/>
</dbReference>
<feature type="transmembrane region" description="Helical" evidence="6">
    <location>
        <begin position="187"/>
        <end position="208"/>
    </location>
</feature>
<feature type="transmembrane region" description="Helical" evidence="6">
    <location>
        <begin position="153"/>
        <end position="175"/>
    </location>
</feature>
<organism evidence="7 8">
    <name type="scientific">Sphaeramia orbicularis</name>
    <name type="common">orbiculate cardinalfish</name>
    <dbReference type="NCBI Taxonomy" id="375764"/>
    <lineage>
        <taxon>Eukaryota</taxon>
        <taxon>Metazoa</taxon>
        <taxon>Chordata</taxon>
        <taxon>Craniata</taxon>
        <taxon>Vertebrata</taxon>
        <taxon>Euteleostomi</taxon>
        <taxon>Actinopterygii</taxon>
        <taxon>Neopterygii</taxon>
        <taxon>Teleostei</taxon>
        <taxon>Neoteleostei</taxon>
        <taxon>Acanthomorphata</taxon>
        <taxon>Gobiaria</taxon>
        <taxon>Kurtiformes</taxon>
        <taxon>Apogonoidei</taxon>
        <taxon>Apogonidae</taxon>
        <taxon>Apogoninae</taxon>
        <taxon>Sphaeramia</taxon>
    </lineage>
</organism>
<feature type="transmembrane region" description="Helical" evidence="6">
    <location>
        <begin position="322"/>
        <end position="343"/>
    </location>
</feature>
<dbReference type="AlphaFoldDB" id="A0A673C1A9"/>
<dbReference type="Pfam" id="PF03006">
    <property type="entry name" value="HlyIII"/>
    <property type="match status" value="1"/>
</dbReference>
<reference evidence="7" key="2">
    <citation type="submission" date="2025-08" db="UniProtKB">
        <authorList>
            <consortium name="Ensembl"/>
        </authorList>
    </citation>
    <scope>IDENTIFICATION</scope>
</reference>
<accession>A0A673C1A9</accession>
<comment type="similarity">
    <text evidence="2">Belongs to the ADIPOR family.</text>
</comment>
<evidence type="ECO:0000256" key="4">
    <source>
        <dbReference type="ARBA" id="ARBA00022989"/>
    </source>
</evidence>
<evidence type="ECO:0000256" key="6">
    <source>
        <dbReference type="SAM" id="Phobius"/>
    </source>
</evidence>
<evidence type="ECO:0000256" key="3">
    <source>
        <dbReference type="ARBA" id="ARBA00022692"/>
    </source>
</evidence>
<evidence type="ECO:0000313" key="8">
    <source>
        <dbReference type="Proteomes" id="UP000472271"/>
    </source>
</evidence>